<comment type="caution">
    <text evidence="1">The sequence shown here is derived from an EMBL/GenBank/DDBJ whole genome shotgun (WGS) entry which is preliminary data.</text>
</comment>
<gene>
    <name evidence="1" type="ORF">HD592_001099</name>
</gene>
<accession>A0A923IZB1</accession>
<proteinExistence type="predicted"/>
<evidence type="ECO:0000313" key="1">
    <source>
        <dbReference type="EMBL" id="MBB6334534.1"/>
    </source>
</evidence>
<evidence type="ECO:0000313" key="2">
    <source>
        <dbReference type="Proteomes" id="UP000617426"/>
    </source>
</evidence>
<organism evidence="1 2">
    <name type="scientific">Schaalia hyovaginalis</name>
    <dbReference type="NCBI Taxonomy" id="29316"/>
    <lineage>
        <taxon>Bacteria</taxon>
        <taxon>Bacillati</taxon>
        <taxon>Actinomycetota</taxon>
        <taxon>Actinomycetes</taxon>
        <taxon>Actinomycetales</taxon>
        <taxon>Actinomycetaceae</taxon>
        <taxon>Schaalia</taxon>
    </lineage>
</organism>
<dbReference type="Proteomes" id="UP000617426">
    <property type="component" value="Unassembled WGS sequence"/>
</dbReference>
<keyword evidence="2" id="KW-1185">Reference proteome</keyword>
<reference evidence="1" key="1">
    <citation type="submission" date="2020-08" db="EMBL/GenBank/DDBJ databases">
        <title>Sequencing the genomes of 1000 actinobacteria strains.</title>
        <authorList>
            <person name="Klenk H.-P."/>
        </authorList>
    </citation>
    <scope>NUCLEOTIDE SEQUENCE</scope>
    <source>
        <strain evidence="1">DSM 10695</strain>
    </source>
</reference>
<dbReference type="EMBL" id="JACHMK010000001">
    <property type="protein sequence ID" value="MBB6334534.1"/>
    <property type="molecule type" value="Genomic_DNA"/>
</dbReference>
<name>A0A923IZB1_9ACTO</name>
<dbReference type="AlphaFoldDB" id="A0A923IZB1"/>
<sequence>MRGRQLTGTRGVGAAIREALDAMARTLAAARLPAEKLIEFGLPAFACRSGAVEAAVQALLLADPAHPDREMTQPMGRAEARIHDAADLEEDDR</sequence>
<protein>
    <submittedName>
        <fullName evidence="1">Uncharacterized protein</fullName>
    </submittedName>
</protein>
<dbReference type="RefSeq" id="WP_184452428.1">
    <property type="nucleotide sequence ID" value="NZ_JACHMK010000001.1"/>
</dbReference>